<sequence length="102" mass="11809">MVATQDQSQKLWMLAKRMEPHLIRNHANMEKLLKMLILHDVACTSAEQGTSMGQKWATKPGLRIETISNHDVQAIWNEFERNESYEAKIAHAIIHLINQVEF</sequence>
<dbReference type="RefSeq" id="WP_055742790.1">
    <property type="nucleotide sequence ID" value="NZ_LJJB01000007.1"/>
</dbReference>
<dbReference type="Proteomes" id="UP000051063">
    <property type="component" value="Unassembled WGS sequence"/>
</dbReference>
<keyword evidence="2" id="KW-1185">Reference proteome</keyword>
<evidence type="ECO:0000313" key="1">
    <source>
        <dbReference type="EMBL" id="KQL48505.1"/>
    </source>
</evidence>
<dbReference type="Gene3D" id="1.10.3210.10">
    <property type="entry name" value="Hypothetical protein af1432"/>
    <property type="match status" value="1"/>
</dbReference>
<reference evidence="1 2" key="1">
    <citation type="submission" date="2015-09" db="EMBL/GenBank/DDBJ databases">
        <title>Genome sequencing project for genomic taxonomy and phylogenomics of Bacillus-like bacteria.</title>
        <authorList>
            <person name="Liu B."/>
            <person name="Wang J."/>
            <person name="Zhu Y."/>
            <person name="Liu G."/>
            <person name="Chen Q."/>
            <person name="Chen Z."/>
            <person name="Lan J."/>
            <person name="Che J."/>
            <person name="Ge C."/>
            <person name="Shi H."/>
            <person name="Pan Z."/>
            <person name="Liu X."/>
        </authorList>
    </citation>
    <scope>NUCLEOTIDE SEQUENCE [LARGE SCALE GENOMIC DNA]</scope>
    <source>
        <strain evidence="1 2">DSM 8552</strain>
    </source>
</reference>
<gene>
    <name evidence="1" type="ORF">AN963_01460</name>
</gene>
<organism evidence="1 2">
    <name type="scientific">Brevibacillus choshinensis</name>
    <dbReference type="NCBI Taxonomy" id="54911"/>
    <lineage>
        <taxon>Bacteria</taxon>
        <taxon>Bacillati</taxon>
        <taxon>Bacillota</taxon>
        <taxon>Bacilli</taxon>
        <taxon>Bacillales</taxon>
        <taxon>Paenibacillaceae</taxon>
        <taxon>Brevibacillus</taxon>
    </lineage>
</organism>
<dbReference type="SUPFAM" id="SSF109604">
    <property type="entry name" value="HD-domain/PDEase-like"/>
    <property type="match status" value="1"/>
</dbReference>
<evidence type="ECO:0000313" key="2">
    <source>
        <dbReference type="Proteomes" id="UP000051063"/>
    </source>
</evidence>
<proteinExistence type="predicted"/>
<evidence type="ECO:0008006" key="3">
    <source>
        <dbReference type="Google" id="ProtNLM"/>
    </source>
</evidence>
<comment type="caution">
    <text evidence="1">The sequence shown here is derived from an EMBL/GenBank/DDBJ whole genome shotgun (WGS) entry which is preliminary data.</text>
</comment>
<accession>A0ABR5NAC1</accession>
<name>A0ABR5NAC1_BRECH</name>
<dbReference type="EMBL" id="LJJB01000007">
    <property type="protein sequence ID" value="KQL48505.1"/>
    <property type="molecule type" value="Genomic_DNA"/>
</dbReference>
<protein>
    <recommendedName>
        <fullName evidence="3">HD domain-containing protein</fullName>
    </recommendedName>
</protein>